<dbReference type="PROSITE" id="PS50109">
    <property type="entry name" value="HIS_KIN"/>
    <property type="match status" value="1"/>
</dbReference>
<evidence type="ECO:0000256" key="19">
    <source>
        <dbReference type="SAM" id="Coils"/>
    </source>
</evidence>
<dbReference type="Gene3D" id="3.30.565.10">
    <property type="entry name" value="Histidine kinase-like ATPase, C-terminal domain"/>
    <property type="match status" value="1"/>
</dbReference>
<dbReference type="Proteomes" id="UP001596415">
    <property type="component" value="Unassembled WGS sequence"/>
</dbReference>
<evidence type="ECO:0000256" key="11">
    <source>
        <dbReference type="ARBA" id="ARBA00022741"/>
    </source>
</evidence>
<name>A0ABW2MY21_9FLAO</name>
<evidence type="ECO:0000256" key="12">
    <source>
        <dbReference type="ARBA" id="ARBA00022777"/>
    </source>
</evidence>
<dbReference type="InterPro" id="IPR011712">
    <property type="entry name" value="Sig_transdc_His_kin_sub3_dim/P"/>
</dbReference>
<dbReference type="SUPFAM" id="SSF55874">
    <property type="entry name" value="ATPase domain of HSP90 chaperone/DNA topoisomerase II/histidine kinase"/>
    <property type="match status" value="1"/>
</dbReference>
<evidence type="ECO:0000256" key="16">
    <source>
        <dbReference type="ARBA" id="ARBA00023014"/>
    </source>
</evidence>
<dbReference type="EC" id="2.7.13.3" evidence="4"/>
<evidence type="ECO:0000256" key="18">
    <source>
        <dbReference type="ARBA" id="ARBA00030800"/>
    </source>
</evidence>
<evidence type="ECO:0000256" key="8">
    <source>
        <dbReference type="ARBA" id="ARBA00022553"/>
    </source>
</evidence>
<keyword evidence="19" id="KW-0175">Coiled coil</keyword>
<dbReference type="Pfam" id="PF02518">
    <property type="entry name" value="HATPase_c"/>
    <property type="match status" value="1"/>
</dbReference>
<evidence type="ECO:0000313" key="23">
    <source>
        <dbReference type="Proteomes" id="UP001596415"/>
    </source>
</evidence>
<keyword evidence="20" id="KW-0812">Transmembrane</keyword>
<comment type="caution">
    <text evidence="22">The sequence shown here is derived from an EMBL/GenBank/DDBJ whole genome shotgun (WGS) entry which is preliminary data.</text>
</comment>
<keyword evidence="20" id="KW-1133">Transmembrane helix</keyword>
<reference evidence="23" key="1">
    <citation type="journal article" date="2019" name="Int. J. Syst. Evol. Microbiol.">
        <title>The Global Catalogue of Microorganisms (GCM) 10K type strain sequencing project: providing services to taxonomists for standard genome sequencing and annotation.</title>
        <authorList>
            <consortium name="The Broad Institute Genomics Platform"/>
            <consortium name="The Broad Institute Genome Sequencing Center for Infectious Disease"/>
            <person name="Wu L."/>
            <person name="Ma J."/>
        </authorList>
    </citation>
    <scope>NUCLEOTIDE SEQUENCE [LARGE SCALE GENOMIC DNA]</scope>
    <source>
        <strain evidence="23">CGMCC 1.16306</strain>
    </source>
</reference>
<dbReference type="RefSeq" id="WP_380218364.1">
    <property type="nucleotide sequence ID" value="NZ_JBHTBN010000006.1"/>
</dbReference>
<feature type="coiled-coil region" evidence="19">
    <location>
        <begin position="331"/>
        <end position="358"/>
    </location>
</feature>
<keyword evidence="12 22" id="KW-0418">Kinase</keyword>
<dbReference type="EMBL" id="JBHTBN010000006">
    <property type="protein sequence ID" value="MFC7358399.1"/>
    <property type="molecule type" value="Genomic_DNA"/>
</dbReference>
<gene>
    <name evidence="22" type="ORF">ACFQO1_11925</name>
</gene>
<dbReference type="InterPro" id="IPR004358">
    <property type="entry name" value="Sig_transdc_His_kin-like_C"/>
</dbReference>
<dbReference type="InterPro" id="IPR050482">
    <property type="entry name" value="Sensor_HK_TwoCompSys"/>
</dbReference>
<evidence type="ECO:0000256" key="1">
    <source>
        <dbReference type="ARBA" id="ARBA00000085"/>
    </source>
</evidence>
<comment type="function">
    <text evidence="17">Member of the two-component regulatory system NreB/NreC involved in the control of dissimilatory nitrate/nitrite reduction in response to oxygen. NreB functions as a direct oxygen sensor histidine kinase which is autophosphorylated, in the absence of oxygen, probably at the conserved histidine residue, and transfers its phosphate group probably to a conserved aspartate residue of NreC. NreB/NreC activates the expression of the nitrate (narGHJI) and nitrite (nir) reductase operons, as well as the putative nitrate transporter gene narT.</text>
</comment>
<dbReference type="InterPro" id="IPR036890">
    <property type="entry name" value="HATPase_C_sf"/>
</dbReference>
<keyword evidence="14" id="KW-0408">Iron</keyword>
<evidence type="ECO:0000256" key="17">
    <source>
        <dbReference type="ARBA" id="ARBA00024827"/>
    </source>
</evidence>
<dbReference type="PANTHER" id="PTHR24421">
    <property type="entry name" value="NITRATE/NITRITE SENSOR PROTEIN NARX-RELATED"/>
    <property type="match status" value="1"/>
</dbReference>
<dbReference type="GO" id="GO:0016301">
    <property type="term" value="F:kinase activity"/>
    <property type="evidence" value="ECO:0007669"/>
    <property type="project" value="UniProtKB-KW"/>
</dbReference>
<dbReference type="PRINTS" id="PR00344">
    <property type="entry name" value="BCTRLSENSOR"/>
</dbReference>
<dbReference type="Gene3D" id="1.20.5.1930">
    <property type="match status" value="1"/>
</dbReference>
<dbReference type="InterPro" id="IPR005467">
    <property type="entry name" value="His_kinase_dom"/>
</dbReference>
<dbReference type="Pfam" id="PF07730">
    <property type="entry name" value="HisKA_3"/>
    <property type="match status" value="1"/>
</dbReference>
<sequence length="618" mass="71218">MQIIKTIALLLSLSYGLVGHSLEKDTYLRSLKNFEYQNAIEIALEKNTPEGLHEFELAKLLYFAGQEKFDFNETIHSNYTDYIKSLINLKVGYAALYENLYNTESFTRFNEAYSYAIKSENVELQKICLYAILEVFNFELEQTQSNYKTYLQKLEKLPSDKTDLFRIEYSRINFIHDTANSIEELPENLFKKIDSIYYEGINNEVFKILYFGRKGYQFELKKETRKAIEMYHSVNRLVKDEPFLKYLKFRAFIRLSEIRRKEKNIELALIHLDSSRNYINKADSLRSLYFLNIYSSKNNFDTGNYKTAYTELLDATKYSIDQETNKNSKEIVQLNIKYETAEKEKQILIEQAAKKQNRNIAFGLGGSLAALSIIAFLVYKNAKRKQYIAEQQRELEISKTEKILKEQELTTIDAMLEGQEKERQRLAGDLHDSVGATLAAARLQFTHLSDNRDKAATLEELYHKTGKLLDDAYHEVRAMAHIKNSGVLAKDGLLPAVEKLAKNASVNGKLQIEVTHFGLEERIENNLEITVFRILQELITNIIKHARASEVTISITQHDDMLNIIVEDNGIGFTPLAIQKKEGMGLSSIEKRIEHMEGTLEVDSTLGKGTNILIDIPI</sequence>
<keyword evidence="10" id="KW-0479">Metal-binding</keyword>
<accession>A0ABW2MY21</accession>
<evidence type="ECO:0000256" key="5">
    <source>
        <dbReference type="ARBA" id="ARBA00017322"/>
    </source>
</evidence>
<keyword evidence="8" id="KW-0597">Phosphoprotein</keyword>
<proteinExistence type="predicted"/>
<evidence type="ECO:0000256" key="2">
    <source>
        <dbReference type="ARBA" id="ARBA00001966"/>
    </source>
</evidence>
<protein>
    <recommendedName>
        <fullName evidence="5">Oxygen sensor histidine kinase NreB</fullName>
        <ecNumber evidence="4">2.7.13.3</ecNumber>
    </recommendedName>
    <alternativeName>
        <fullName evidence="18">Nitrogen regulation protein B</fullName>
    </alternativeName>
</protein>
<evidence type="ECO:0000256" key="4">
    <source>
        <dbReference type="ARBA" id="ARBA00012438"/>
    </source>
</evidence>
<keyword evidence="11" id="KW-0547">Nucleotide-binding</keyword>
<evidence type="ECO:0000256" key="7">
    <source>
        <dbReference type="ARBA" id="ARBA00022490"/>
    </source>
</evidence>
<keyword evidence="23" id="KW-1185">Reference proteome</keyword>
<keyword evidence="16" id="KW-0411">Iron-sulfur</keyword>
<keyword evidence="9" id="KW-0808">Transferase</keyword>
<evidence type="ECO:0000256" key="6">
    <source>
        <dbReference type="ARBA" id="ARBA00022485"/>
    </source>
</evidence>
<evidence type="ECO:0000256" key="3">
    <source>
        <dbReference type="ARBA" id="ARBA00004496"/>
    </source>
</evidence>
<comment type="catalytic activity">
    <reaction evidence="1">
        <text>ATP + protein L-histidine = ADP + protein N-phospho-L-histidine.</text>
        <dbReference type="EC" id="2.7.13.3"/>
    </reaction>
</comment>
<evidence type="ECO:0000256" key="15">
    <source>
        <dbReference type="ARBA" id="ARBA00023012"/>
    </source>
</evidence>
<keyword evidence="6" id="KW-0004">4Fe-4S</keyword>
<evidence type="ECO:0000259" key="21">
    <source>
        <dbReference type="PROSITE" id="PS50109"/>
    </source>
</evidence>
<dbReference type="PANTHER" id="PTHR24421:SF10">
    <property type="entry name" value="NITRATE_NITRITE SENSOR PROTEIN NARQ"/>
    <property type="match status" value="1"/>
</dbReference>
<dbReference type="SMART" id="SM00387">
    <property type="entry name" value="HATPase_c"/>
    <property type="match status" value="1"/>
</dbReference>
<evidence type="ECO:0000313" key="22">
    <source>
        <dbReference type="EMBL" id="MFC7358399.1"/>
    </source>
</evidence>
<evidence type="ECO:0000256" key="13">
    <source>
        <dbReference type="ARBA" id="ARBA00022840"/>
    </source>
</evidence>
<evidence type="ECO:0000256" key="20">
    <source>
        <dbReference type="SAM" id="Phobius"/>
    </source>
</evidence>
<dbReference type="InterPro" id="IPR003594">
    <property type="entry name" value="HATPase_dom"/>
</dbReference>
<evidence type="ECO:0000256" key="9">
    <source>
        <dbReference type="ARBA" id="ARBA00022679"/>
    </source>
</evidence>
<comment type="cofactor">
    <cofactor evidence="2">
        <name>[4Fe-4S] cluster</name>
        <dbReference type="ChEBI" id="CHEBI:49883"/>
    </cofactor>
</comment>
<comment type="subcellular location">
    <subcellularLocation>
        <location evidence="3">Cytoplasm</location>
    </subcellularLocation>
</comment>
<keyword evidence="7" id="KW-0963">Cytoplasm</keyword>
<dbReference type="CDD" id="cd16917">
    <property type="entry name" value="HATPase_UhpB-NarQ-NarX-like"/>
    <property type="match status" value="1"/>
</dbReference>
<keyword evidence="13" id="KW-0067">ATP-binding</keyword>
<feature type="domain" description="Histidine kinase" evidence="21">
    <location>
        <begin position="533"/>
        <end position="618"/>
    </location>
</feature>
<organism evidence="22 23">
    <name type="scientific">Jejudonia soesokkakensis</name>
    <dbReference type="NCBI Taxonomy" id="1323432"/>
    <lineage>
        <taxon>Bacteria</taxon>
        <taxon>Pseudomonadati</taxon>
        <taxon>Bacteroidota</taxon>
        <taxon>Flavobacteriia</taxon>
        <taxon>Flavobacteriales</taxon>
        <taxon>Flavobacteriaceae</taxon>
        <taxon>Jejudonia</taxon>
    </lineage>
</organism>
<keyword evidence="15" id="KW-0902">Two-component regulatory system</keyword>
<evidence type="ECO:0000256" key="14">
    <source>
        <dbReference type="ARBA" id="ARBA00023004"/>
    </source>
</evidence>
<evidence type="ECO:0000256" key="10">
    <source>
        <dbReference type="ARBA" id="ARBA00022723"/>
    </source>
</evidence>
<feature type="transmembrane region" description="Helical" evidence="20">
    <location>
        <begin position="360"/>
        <end position="379"/>
    </location>
</feature>
<keyword evidence="20" id="KW-0472">Membrane</keyword>